<dbReference type="SUPFAM" id="SSF88645">
    <property type="entry name" value="ssDNA viruses"/>
    <property type="match status" value="2"/>
</dbReference>
<dbReference type="GO" id="GO:0039615">
    <property type="term" value="C:T=1 icosahedral viral capsid"/>
    <property type="evidence" value="ECO:0007669"/>
    <property type="project" value="UniProtKB-KW"/>
</dbReference>
<keyword evidence="3" id="KW-1140">T=1 icosahedral capsid protein</keyword>
<evidence type="ECO:0000256" key="5">
    <source>
        <dbReference type="ARBA" id="ARBA00022844"/>
    </source>
</evidence>
<dbReference type="InterPro" id="IPR016184">
    <property type="entry name" value="Capsid/spike_ssDNA_virus"/>
</dbReference>
<dbReference type="Pfam" id="PF02305">
    <property type="entry name" value="Phage_F"/>
    <property type="match status" value="2"/>
</dbReference>
<evidence type="ECO:0000256" key="4">
    <source>
        <dbReference type="ARBA" id="ARBA00022561"/>
    </source>
</evidence>
<dbReference type="GO" id="GO:0005198">
    <property type="term" value="F:structural molecule activity"/>
    <property type="evidence" value="ECO:0007669"/>
    <property type="project" value="InterPro"/>
</dbReference>
<dbReference type="Gene3D" id="2.60.169.10">
    <property type="entry name" value="Microviridae F protein"/>
    <property type="match status" value="2"/>
</dbReference>
<keyword evidence="4" id="KW-0167">Capsid protein</keyword>
<evidence type="ECO:0000256" key="3">
    <source>
        <dbReference type="ARBA" id="ARBA00022431"/>
    </source>
</evidence>
<feature type="region of interest" description="Disordered" evidence="6">
    <location>
        <begin position="1"/>
        <end position="20"/>
    </location>
</feature>
<evidence type="ECO:0000313" key="7">
    <source>
        <dbReference type="EMBL" id="UPW41871.1"/>
    </source>
</evidence>
<organism evidence="7">
    <name type="scientific">Peromfec virus RodF5_5</name>
    <dbReference type="NCBI Taxonomy" id="2929341"/>
    <lineage>
        <taxon>Viruses</taxon>
        <taxon>Monodnaviria</taxon>
        <taxon>Sangervirae</taxon>
        <taxon>Phixviricota</taxon>
        <taxon>Malgrandaviricetes</taxon>
        <taxon>Petitvirales</taxon>
        <taxon>Microviridae</taxon>
    </lineage>
</organism>
<name>A0A976N2V9_9VIRU</name>
<dbReference type="InterPro" id="IPR003514">
    <property type="entry name" value="Microviridae_protein_F"/>
</dbReference>
<reference evidence="7" key="1">
    <citation type="submission" date="2022-02" db="EMBL/GenBank/DDBJ databases">
        <title>Towards deciphering the DNA virus diversity associated with rodent species in the families Cricetidae and Heteromyidae.</title>
        <authorList>
            <person name="Lund M."/>
            <person name="Larsen B.B."/>
            <person name="Gryseels S."/>
            <person name="Kraberger S."/>
            <person name="Rowsey D.M."/>
            <person name="Steger L."/>
            <person name="Yule K.M."/>
            <person name="Upham N.S."/>
            <person name="Worobey M."/>
            <person name="Van Doorslaer K."/>
            <person name="Varsani A."/>
        </authorList>
    </citation>
    <scope>NUCLEOTIDE SEQUENCE</scope>
    <source>
        <strain evidence="7">NeonRodF5_5</strain>
    </source>
</reference>
<evidence type="ECO:0000256" key="1">
    <source>
        <dbReference type="ARBA" id="ARBA00004328"/>
    </source>
</evidence>
<evidence type="ECO:0000256" key="2">
    <source>
        <dbReference type="ARBA" id="ARBA00009963"/>
    </source>
</evidence>
<keyword evidence="5" id="KW-0946">Virion</keyword>
<dbReference type="InterPro" id="IPR037002">
    <property type="entry name" value="Microviridae_protein_F_sf"/>
</dbReference>
<evidence type="ECO:0000256" key="6">
    <source>
        <dbReference type="SAM" id="MobiDB-lite"/>
    </source>
</evidence>
<proteinExistence type="inferred from homology"/>
<sequence length="754" mass="83411">MSQVFGKDASRPNRVNRNTFDMSHQNNLSMRFGELYPCLVEPVIPGDTFKCDVAFGVRALPTAFPVQTKVRMDTHFFYVRNRNLWKDWQNFIGMTGNTDAYKLPTVTGVHSTGSLGDYLGVPTTVVGSNRGNIPSFSASVRPLTIPVLTLPVSMSYGNLTLDLNALRTGDFHSLAPTSVKPSSVTYLDYSGANHVYYCMMPFVRFANNTAINLLPNSTVQITLTTSGTTNDTLLINAILSGDCKLVYFYNPVDNDAAQTAVFAAVQATNAFGAAKIVDSGDNFVSFEFTLSDAASLTSGGTFALLSTRVTDSGTLEPFFTLVTDTPTGDVLTTGYPYARLTQFSYYYDSVVDATDSNLTLQNINALPFRAYESIYNSFYRDQRNNPYIVDGVHDPNVYLPSTDGGFDSYPYALRKRNWEQDFMTSAVQSPQQGTAPLVGITSSGVATFSNEDGSTTKVKLTTADDGDTVTGAEFSDDTPNSVARSIVNLATSGFSISDFRGVNALTRWLEINMRRGLKYKDQILSHFGVDVHYNVLDMPEFIGGVTQWFDSTQINQTSEGTTQDPLGSYAGQMSAVGGNNHTIQQYCDEHGYIIAICSIVPVPVYDQLLPKDFIKSSPLDYFFPEFGHLGFQPVSYTEVAPYQAALFGVNPNDVFGYQRAWYEYLARTDEAHGDFRTSFRDFILSRKFKNVPSLSPDFLTVSPDQLNNVFTVEYIEDDDGTKIPVMPFLGQIHFKEFIKRPIPRFGTPKLEPDI</sequence>
<comment type="similarity">
    <text evidence="2">Belongs to the microviridae F protein family.</text>
</comment>
<dbReference type="EMBL" id="OM869684">
    <property type="protein sequence ID" value="UPW41871.1"/>
    <property type="molecule type" value="Genomic_DNA"/>
</dbReference>
<accession>A0A976N2V9</accession>
<comment type="subcellular location">
    <subcellularLocation>
        <location evidence="1">Virion</location>
    </subcellularLocation>
</comment>
<protein>
    <submittedName>
        <fullName evidence="7">Major capsid protein</fullName>
    </submittedName>
</protein>